<evidence type="ECO:0000313" key="10">
    <source>
        <dbReference type="Proteomes" id="UP000334019"/>
    </source>
</evidence>
<sequence length="366" mass="37758">MSEQPTRVTVEAIVRADAPVAPEASRLRRSWLVVGLGALAAAFAVSVSLGPAGLPLGGVVTEMVSALPGVDVGEGLSDRHAAILWQMRLPRIVLGALVGGTLALAGAAYQGVFRNPLADPYLLGVAAGAGLGATLAIAYGPDTTSWPVDALPIFAFVGAVLGVALAWGVGHTASSAQSVATLILAGVAIASFLTAIQTYVQQRESETLREVYGWILGRLSTSGWHEVLLVLPYVVVSTIVILLHRRLLDVLSVGDDEAGSLGVRTTLVRLVVIGAATFGTAAVVAVSGLIGFVGIVVPHVVRMVAGSSYRIVLPLSLMLGAAFLVATDLVARTVFSPAELPIGVITAFFGAPFFALVLRTSRRFGL</sequence>
<evidence type="ECO:0000256" key="3">
    <source>
        <dbReference type="ARBA" id="ARBA00022448"/>
    </source>
</evidence>
<dbReference type="PANTHER" id="PTHR30472:SF25">
    <property type="entry name" value="ABC TRANSPORTER PERMEASE PROTEIN MJ0876-RELATED"/>
    <property type="match status" value="1"/>
</dbReference>
<feature type="transmembrane region" description="Helical" evidence="8">
    <location>
        <begin position="176"/>
        <end position="200"/>
    </location>
</feature>
<keyword evidence="3" id="KW-0813">Transport</keyword>
<evidence type="ECO:0000256" key="8">
    <source>
        <dbReference type="SAM" id="Phobius"/>
    </source>
</evidence>
<proteinExistence type="inferred from homology"/>
<dbReference type="SUPFAM" id="SSF81345">
    <property type="entry name" value="ABC transporter involved in vitamin B12 uptake, BtuC"/>
    <property type="match status" value="1"/>
</dbReference>
<dbReference type="KEGG" id="atq:GH723_14290"/>
<keyword evidence="5 8" id="KW-0812">Transmembrane</keyword>
<dbReference type="RefSeq" id="WP_153760282.1">
    <property type="nucleotide sequence ID" value="NZ_CP045851.1"/>
</dbReference>
<keyword evidence="7 8" id="KW-0472">Membrane</keyword>
<comment type="similarity">
    <text evidence="2">Belongs to the binding-protein-dependent transport system permease family. FecCD subfamily.</text>
</comment>
<feature type="transmembrane region" description="Helical" evidence="8">
    <location>
        <begin position="227"/>
        <end position="247"/>
    </location>
</feature>
<evidence type="ECO:0000256" key="2">
    <source>
        <dbReference type="ARBA" id="ARBA00007935"/>
    </source>
</evidence>
<evidence type="ECO:0000256" key="6">
    <source>
        <dbReference type="ARBA" id="ARBA00022989"/>
    </source>
</evidence>
<keyword evidence="6 8" id="KW-1133">Transmembrane helix</keyword>
<feature type="transmembrane region" description="Helical" evidence="8">
    <location>
        <begin position="89"/>
        <end position="109"/>
    </location>
</feature>
<dbReference type="PANTHER" id="PTHR30472">
    <property type="entry name" value="FERRIC ENTEROBACTIN TRANSPORT SYSTEM PERMEASE PROTEIN"/>
    <property type="match status" value="1"/>
</dbReference>
<feature type="transmembrane region" description="Helical" evidence="8">
    <location>
        <begin position="309"/>
        <end position="326"/>
    </location>
</feature>
<feature type="transmembrane region" description="Helical" evidence="8">
    <location>
        <begin position="31"/>
        <end position="54"/>
    </location>
</feature>
<dbReference type="Gene3D" id="1.10.3470.10">
    <property type="entry name" value="ABC transporter involved in vitamin B12 uptake, BtuC"/>
    <property type="match status" value="1"/>
</dbReference>
<evidence type="ECO:0000256" key="5">
    <source>
        <dbReference type="ARBA" id="ARBA00022692"/>
    </source>
</evidence>
<organism evidence="9 10">
    <name type="scientific">Actinomarinicola tropica</name>
    <dbReference type="NCBI Taxonomy" id="2789776"/>
    <lineage>
        <taxon>Bacteria</taxon>
        <taxon>Bacillati</taxon>
        <taxon>Actinomycetota</taxon>
        <taxon>Acidimicrobiia</taxon>
        <taxon>Acidimicrobiales</taxon>
        <taxon>Iamiaceae</taxon>
        <taxon>Actinomarinicola</taxon>
    </lineage>
</organism>
<dbReference type="InterPro" id="IPR000522">
    <property type="entry name" value="ABC_transptr_permease_BtuC"/>
</dbReference>
<feature type="transmembrane region" description="Helical" evidence="8">
    <location>
        <begin position="267"/>
        <end position="297"/>
    </location>
</feature>
<feature type="transmembrane region" description="Helical" evidence="8">
    <location>
        <begin position="121"/>
        <end position="139"/>
    </location>
</feature>
<keyword evidence="4" id="KW-1003">Cell membrane</keyword>
<reference evidence="9 10" key="1">
    <citation type="submission" date="2019-11" db="EMBL/GenBank/DDBJ databases">
        <authorList>
            <person name="He Y."/>
        </authorList>
    </citation>
    <scope>NUCLEOTIDE SEQUENCE [LARGE SCALE GENOMIC DNA]</scope>
    <source>
        <strain evidence="9 10">SCSIO 58843</strain>
    </source>
</reference>
<dbReference type="CDD" id="cd06550">
    <property type="entry name" value="TM_ABC_iron-siderophores_like"/>
    <property type="match status" value="1"/>
</dbReference>
<dbReference type="FunFam" id="1.10.3470.10:FF:000001">
    <property type="entry name" value="Vitamin B12 ABC transporter permease BtuC"/>
    <property type="match status" value="1"/>
</dbReference>
<keyword evidence="10" id="KW-1185">Reference proteome</keyword>
<comment type="subcellular location">
    <subcellularLocation>
        <location evidence="1">Cell membrane</location>
        <topology evidence="1">Multi-pass membrane protein</topology>
    </subcellularLocation>
</comment>
<dbReference type="EMBL" id="CP045851">
    <property type="protein sequence ID" value="QGG96176.1"/>
    <property type="molecule type" value="Genomic_DNA"/>
</dbReference>
<feature type="transmembrane region" description="Helical" evidence="8">
    <location>
        <begin position="151"/>
        <end position="170"/>
    </location>
</feature>
<evidence type="ECO:0000256" key="7">
    <source>
        <dbReference type="ARBA" id="ARBA00023136"/>
    </source>
</evidence>
<evidence type="ECO:0000256" key="1">
    <source>
        <dbReference type="ARBA" id="ARBA00004651"/>
    </source>
</evidence>
<accession>A0A5Q2RP22</accession>
<evidence type="ECO:0000256" key="4">
    <source>
        <dbReference type="ARBA" id="ARBA00022475"/>
    </source>
</evidence>
<dbReference type="InterPro" id="IPR037294">
    <property type="entry name" value="ABC_BtuC-like"/>
</dbReference>
<dbReference type="Proteomes" id="UP000334019">
    <property type="component" value="Chromosome"/>
</dbReference>
<dbReference type="Pfam" id="PF01032">
    <property type="entry name" value="FecCD"/>
    <property type="match status" value="1"/>
</dbReference>
<dbReference type="AlphaFoldDB" id="A0A5Q2RP22"/>
<dbReference type="GO" id="GO:0022857">
    <property type="term" value="F:transmembrane transporter activity"/>
    <property type="evidence" value="ECO:0007669"/>
    <property type="project" value="InterPro"/>
</dbReference>
<protein>
    <submittedName>
        <fullName evidence="9">Iron chelate uptake ABC transporter family permease subunit</fullName>
    </submittedName>
</protein>
<name>A0A5Q2RP22_9ACTN</name>
<evidence type="ECO:0000313" key="9">
    <source>
        <dbReference type="EMBL" id="QGG96176.1"/>
    </source>
</evidence>
<dbReference type="GO" id="GO:0005886">
    <property type="term" value="C:plasma membrane"/>
    <property type="evidence" value="ECO:0007669"/>
    <property type="project" value="UniProtKB-SubCell"/>
</dbReference>
<gene>
    <name evidence="9" type="ORF">GH723_14290</name>
</gene>
<feature type="transmembrane region" description="Helical" evidence="8">
    <location>
        <begin position="338"/>
        <end position="358"/>
    </location>
</feature>